<dbReference type="AlphaFoldDB" id="A0A915JL62"/>
<feature type="domain" description="F-box protein Hrt3/FBXO9 C-terminal" evidence="3">
    <location>
        <begin position="161"/>
        <end position="228"/>
    </location>
</feature>
<dbReference type="InterPro" id="IPR011990">
    <property type="entry name" value="TPR-like_helical_dom_sf"/>
</dbReference>
<dbReference type="InterPro" id="IPR045464">
    <property type="entry name" value="Hrt3/FBXO9_C"/>
</dbReference>
<keyword evidence="1" id="KW-0802">TPR repeat</keyword>
<dbReference type="PROSITE" id="PS50005">
    <property type="entry name" value="TPR"/>
    <property type="match status" value="1"/>
</dbReference>
<accession>A0A915JL62</accession>
<dbReference type="Proteomes" id="UP000887565">
    <property type="component" value="Unplaced"/>
</dbReference>
<feature type="repeat" description="TPR" evidence="1">
    <location>
        <begin position="54"/>
        <end position="87"/>
    </location>
</feature>
<feature type="compositionally biased region" description="Acidic residues" evidence="2">
    <location>
        <begin position="1"/>
        <end position="14"/>
    </location>
</feature>
<evidence type="ECO:0000313" key="5">
    <source>
        <dbReference type="WBParaSite" id="nRc.2.0.1.t26929-RA"/>
    </source>
</evidence>
<protein>
    <submittedName>
        <fullName evidence="5">F-box protein Hrt3/FBXO9 C-terminal domain-containing protein</fullName>
    </submittedName>
</protein>
<dbReference type="PROSITE" id="PS50293">
    <property type="entry name" value="TPR_REGION"/>
    <property type="match status" value="1"/>
</dbReference>
<sequence length="337" mass="39582">MDQIGQEEEDEEESSSILGAKNANLDDELRKFRQNWRLELKNVEEKEKEKFSSSRKFYHLAVICEQNGRFRDAVEFYRRALKLDPEIESQFLVASKNPNSQAGLSRFLPALPTAGNLAIDLSTMLAYSKLVVDRYHREKGQTCLSKIVHRQTAGEDNSFQDRAFSQQWHLVIYYRYLRFFEDGHVIMITTSDEPSIVVPRLKNRHEIWKNNFLSPKLLSGNFVLEIDDDFKTSHVTCFFSRWKNESNGNDSKRKMQENINNGQCFITELTICAPKRGNFVLEWRNYQIKTKNYSTKSQKEESGEEEDVNILQINERHFTPFYFSRVKSYANYSENCL</sequence>
<feature type="region of interest" description="Disordered" evidence="2">
    <location>
        <begin position="1"/>
        <end position="21"/>
    </location>
</feature>
<dbReference type="InterPro" id="IPR019734">
    <property type="entry name" value="TPR_rpt"/>
</dbReference>
<organism evidence="4 5">
    <name type="scientific">Romanomermis culicivorax</name>
    <name type="common">Nematode worm</name>
    <dbReference type="NCBI Taxonomy" id="13658"/>
    <lineage>
        <taxon>Eukaryota</taxon>
        <taxon>Metazoa</taxon>
        <taxon>Ecdysozoa</taxon>
        <taxon>Nematoda</taxon>
        <taxon>Enoplea</taxon>
        <taxon>Dorylaimia</taxon>
        <taxon>Mermithida</taxon>
        <taxon>Mermithoidea</taxon>
        <taxon>Mermithidae</taxon>
        <taxon>Romanomermis</taxon>
    </lineage>
</organism>
<name>A0A915JL62_ROMCU</name>
<dbReference type="Pfam" id="PF00515">
    <property type="entry name" value="TPR_1"/>
    <property type="match status" value="1"/>
</dbReference>
<evidence type="ECO:0000313" key="4">
    <source>
        <dbReference type="Proteomes" id="UP000887565"/>
    </source>
</evidence>
<dbReference type="SUPFAM" id="SSF48452">
    <property type="entry name" value="TPR-like"/>
    <property type="match status" value="1"/>
</dbReference>
<reference evidence="5" key="1">
    <citation type="submission" date="2022-11" db="UniProtKB">
        <authorList>
            <consortium name="WormBaseParasite"/>
        </authorList>
    </citation>
    <scope>IDENTIFICATION</scope>
</reference>
<keyword evidence="4" id="KW-1185">Reference proteome</keyword>
<evidence type="ECO:0000259" key="3">
    <source>
        <dbReference type="Pfam" id="PF19270"/>
    </source>
</evidence>
<proteinExistence type="predicted"/>
<evidence type="ECO:0000256" key="2">
    <source>
        <dbReference type="SAM" id="MobiDB-lite"/>
    </source>
</evidence>
<dbReference type="Pfam" id="PF19270">
    <property type="entry name" value="FBO_C"/>
    <property type="match status" value="1"/>
</dbReference>
<evidence type="ECO:0000256" key="1">
    <source>
        <dbReference type="PROSITE-ProRule" id="PRU00339"/>
    </source>
</evidence>
<dbReference type="Gene3D" id="1.25.40.10">
    <property type="entry name" value="Tetratricopeptide repeat domain"/>
    <property type="match status" value="1"/>
</dbReference>
<dbReference type="SMART" id="SM00028">
    <property type="entry name" value="TPR"/>
    <property type="match status" value="1"/>
</dbReference>
<dbReference type="WBParaSite" id="nRc.2.0.1.t26929-RA">
    <property type="protein sequence ID" value="nRc.2.0.1.t26929-RA"/>
    <property type="gene ID" value="nRc.2.0.1.g26929"/>
</dbReference>